<evidence type="ECO:0000256" key="1">
    <source>
        <dbReference type="ARBA" id="ARBA00022801"/>
    </source>
</evidence>
<evidence type="ECO:0000256" key="2">
    <source>
        <dbReference type="SAM" id="MobiDB-lite"/>
    </source>
</evidence>
<proteinExistence type="predicted"/>
<dbReference type="PANTHER" id="PTHR48081:SF33">
    <property type="entry name" value="KYNURENINE FORMAMIDASE"/>
    <property type="match status" value="1"/>
</dbReference>
<accession>Q2IZJ4</accession>
<feature type="compositionally biased region" description="Basic and acidic residues" evidence="2">
    <location>
        <begin position="13"/>
        <end position="30"/>
    </location>
</feature>
<dbReference type="GO" id="GO:0016787">
    <property type="term" value="F:hydrolase activity"/>
    <property type="evidence" value="ECO:0007669"/>
    <property type="project" value="UniProtKB-KW"/>
</dbReference>
<dbReference type="eggNOG" id="COG0657">
    <property type="taxonomic scope" value="Bacteria"/>
</dbReference>
<dbReference type="EMBL" id="CP000250">
    <property type="protein sequence ID" value="ABD06366.1"/>
    <property type="molecule type" value="Genomic_DNA"/>
</dbReference>
<sequence length="305" mass="32658">MAHPNAPSANRPADPRDDWARLSRSERDAAYDNNTAVADSPALIAERNVASAQARATLRSVLDLPYGPRTNNKIDLYPAADPDAPCLLFLHGGYWQKNSRELFAMMVEGVAAHGWSMAIPGYSLAPEVSLTEIVDEVRQALDWLAAHAPDHGVAGPMITSGWSAGGHLVAMTLDHPLVAAGLSISGVFDLAPLRDTGLNDALKLTDAEIETLSPLRLPVIDKRLDLAYGDHELPTLVLDSINFYERRCAAGAPGRLLPIAGHNHFSILAELRRADGALVRAARDLAGETGDDRTSALRSGAAFPE</sequence>
<dbReference type="HOGENOM" id="CLU_012494_4_7_5"/>
<keyword evidence="1" id="KW-0378">Hydrolase</keyword>
<gene>
    <name evidence="4" type="ordered locus">RPB_1658</name>
</gene>
<reference evidence="4 5" key="1">
    <citation type="submission" date="2006-01" db="EMBL/GenBank/DDBJ databases">
        <title>Complete sequence of Rhodopseudomonas palustris HaA2.</title>
        <authorList>
            <consortium name="US DOE Joint Genome Institute"/>
            <person name="Copeland A."/>
            <person name="Lucas S."/>
            <person name="Lapidus A."/>
            <person name="Barry K."/>
            <person name="Detter J.C."/>
            <person name="Glavina T."/>
            <person name="Hammon N."/>
            <person name="Israni S."/>
            <person name="Pitluck S."/>
            <person name="Chain P."/>
            <person name="Malfatti S."/>
            <person name="Shin M."/>
            <person name="Vergez L."/>
            <person name="Schmutz J."/>
            <person name="Larimer F."/>
            <person name="Land M."/>
            <person name="Hauser L."/>
            <person name="Pelletier D.A."/>
            <person name="Kyrpides N."/>
            <person name="Anderson I."/>
            <person name="Oda Y."/>
            <person name="Harwood C.S."/>
            <person name="Richardson P."/>
        </authorList>
    </citation>
    <scope>NUCLEOTIDE SEQUENCE [LARGE SCALE GENOMIC DNA]</scope>
    <source>
        <strain evidence="4 5">HaA2</strain>
    </source>
</reference>
<dbReference type="RefSeq" id="WP_011440554.1">
    <property type="nucleotide sequence ID" value="NC_007778.1"/>
</dbReference>
<name>Q2IZJ4_RHOP2</name>
<evidence type="ECO:0000313" key="5">
    <source>
        <dbReference type="Proteomes" id="UP000008809"/>
    </source>
</evidence>
<organism evidence="4 5">
    <name type="scientific">Rhodopseudomonas palustris (strain HaA2)</name>
    <dbReference type="NCBI Taxonomy" id="316058"/>
    <lineage>
        <taxon>Bacteria</taxon>
        <taxon>Pseudomonadati</taxon>
        <taxon>Pseudomonadota</taxon>
        <taxon>Alphaproteobacteria</taxon>
        <taxon>Hyphomicrobiales</taxon>
        <taxon>Nitrobacteraceae</taxon>
        <taxon>Rhodopseudomonas</taxon>
    </lineage>
</organism>
<dbReference type="InterPro" id="IPR029058">
    <property type="entry name" value="AB_hydrolase_fold"/>
</dbReference>
<evidence type="ECO:0000313" key="4">
    <source>
        <dbReference type="EMBL" id="ABD06366.1"/>
    </source>
</evidence>
<evidence type="ECO:0000259" key="3">
    <source>
        <dbReference type="Pfam" id="PF20434"/>
    </source>
</evidence>
<dbReference type="AlphaFoldDB" id="Q2IZJ4"/>
<dbReference type="OrthoDB" id="9771666at2"/>
<dbReference type="SUPFAM" id="SSF53474">
    <property type="entry name" value="alpha/beta-Hydrolases"/>
    <property type="match status" value="1"/>
</dbReference>
<keyword evidence="5" id="KW-1185">Reference proteome</keyword>
<protein>
    <recommendedName>
        <fullName evidence="3">BD-FAE-like domain-containing protein</fullName>
    </recommendedName>
</protein>
<dbReference type="Pfam" id="PF20434">
    <property type="entry name" value="BD-FAE"/>
    <property type="match status" value="1"/>
</dbReference>
<dbReference type="Proteomes" id="UP000008809">
    <property type="component" value="Chromosome"/>
</dbReference>
<feature type="region of interest" description="Disordered" evidence="2">
    <location>
        <begin position="1"/>
        <end position="32"/>
    </location>
</feature>
<dbReference type="Gene3D" id="3.40.50.1820">
    <property type="entry name" value="alpha/beta hydrolase"/>
    <property type="match status" value="1"/>
</dbReference>
<dbReference type="STRING" id="316058.RPB_1658"/>
<dbReference type="InterPro" id="IPR050300">
    <property type="entry name" value="GDXG_lipolytic_enzyme"/>
</dbReference>
<feature type="domain" description="BD-FAE-like" evidence="3">
    <location>
        <begin position="80"/>
        <end position="172"/>
    </location>
</feature>
<dbReference type="KEGG" id="rpb:RPB_1658"/>
<dbReference type="InterPro" id="IPR049492">
    <property type="entry name" value="BD-FAE-like_dom"/>
</dbReference>
<dbReference type="PANTHER" id="PTHR48081">
    <property type="entry name" value="AB HYDROLASE SUPERFAMILY PROTEIN C4A8.06C"/>
    <property type="match status" value="1"/>
</dbReference>